<accession>A0A7H0IHP9</accession>
<proteinExistence type="predicted"/>
<keyword evidence="3" id="KW-1185">Reference proteome</keyword>
<feature type="region of interest" description="Disordered" evidence="1">
    <location>
        <begin position="1"/>
        <end position="22"/>
    </location>
</feature>
<evidence type="ECO:0000313" key="3">
    <source>
        <dbReference type="Proteomes" id="UP000516052"/>
    </source>
</evidence>
<dbReference type="GO" id="GO:0006508">
    <property type="term" value="P:proteolysis"/>
    <property type="evidence" value="ECO:0007669"/>
    <property type="project" value="InterPro"/>
</dbReference>
<dbReference type="Pfam" id="PF01244">
    <property type="entry name" value="Peptidase_M19"/>
    <property type="match status" value="1"/>
</dbReference>
<evidence type="ECO:0000256" key="1">
    <source>
        <dbReference type="SAM" id="MobiDB-lite"/>
    </source>
</evidence>
<dbReference type="InterPro" id="IPR032466">
    <property type="entry name" value="Metal_Hydrolase"/>
</dbReference>
<dbReference type="GO" id="GO:0070573">
    <property type="term" value="F:metallodipeptidase activity"/>
    <property type="evidence" value="ECO:0007669"/>
    <property type="project" value="InterPro"/>
</dbReference>
<dbReference type="PROSITE" id="PS51365">
    <property type="entry name" value="RENAL_DIPEPTIDASE_2"/>
    <property type="match status" value="1"/>
</dbReference>
<dbReference type="RefSeq" id="WP_187749271.1">
    <property type="nucleotide sequence ID" value="NZ_CP060828.1"/>
</dbReference>
<dbReference type="InterPro" id="IPR008257">
    <property type="entry name" value="Pept_M19"/>
</dbReference>
<dbReference type="EMBL" id="CP060828">
    <property type="protein sequence ID" value="QNP72315.1"/>
    <property type="molecule type" value="Genomic_DNA"/>
</dbReference>
<dbReference type="SUPFAM" id="SSF51556">
    <property type="entry name" value="Metallo-dependent hydrolases"/>
    <property type="match status" value="1"/>
</dbReference>
<dbReference type="PANTHER" id="PTHR10443">
    <property type="entry name" value="MICROSOMAL DIPEPTIDASE"/>
    <property type="match status" value="1"/>
</dbReference>
<protein>
    <submittedName>
        <fullName evidence="2">Dipeptidase</fullName>
    </submittedName>
</protein>
<dbReference type="Gene3D" id="3.20.20.140">
    <property type="entry name" value="Metal-dependent hydrolases"/>
    <property type="match status" value="1"/>
</dbReference>
<dbReference type="KEGG" id="sroi:IAG44_24770"/>
<dbReference type="AlphaFoldDB" id="A0A7H0IHP9"/>
<gene>
    <name evidence="2" type="ORF">IAG44_24770</name>
</gene>
<organism evidence="2 3">
    <name type="scientific">Streptomyces roseirectus</name>
    <dbReference type="NCBI Taxonomy" id="2768066"/>
    <lineage>
        <taxon>Bacteria</taxon>
        <taxon>Bacillati</taxon>
        <taxon>Actinomycetota</taxon>
        <taxon>Actinomycetes</taxon>
        <taxon>Kitasatosporales</taxon>
        <taxon>Streptomycetaceae</taxon>
        <taxon>Streptomyces</taxon>
    </lineage>
</organism>
<sequence>MADLQNELHPTAEAGELPLEAPFEETPYACDPLERARELLTDHPVADGYGTLPWVLRGLPWYDLELGESAVDTDIPRLREGQVGAVLWALRLPGDTAEGAGGDAGRRAVAVTLEQIDLVRAVVDAHPEGLRAARTAGQVIDARNCGRVAVLLGPAGAPALDDSLGVLRILHSLGLRVLTLAGTSWASEAGLSRFGEEVVREMNRLGVVADLSGASDATIVRTLTLSKAPVLCTRSAARALRPHPDNLSDELLSALGRAKGVCMVPLTADQTGPALTDVADHLDHIRAVAGPHAVALSGVYDSPAAHPEGLPDPSAYPHLVTELLRRGWPDTDLTLLTWDNLQRVLRNADFLSRAARSRREPSTARLTELDGGRG</sequence>
<reference evidence="2 3" key="1">
    <citation type="submission" date="2020-08" db="EMBL/GenBank/DDBJ databases">
        <title>A novel species.</title>
        <authorList>
            <person name="Gao J."/>
        </authorList>
    </citation>
    <scope>NUCLEOTIDE SEQUENCE [LARGE SCALE GENOMIC DNA]</scope>
    <source>
        <strain evidence="2 3">CRXT-G-22</strain>
    </source>
</reference>
<name>A0A7H0IHP9_9ACTN</name>
<dbReference type="PANTHER" id="PTHR10443:SF12">
    <property type="entry name" value="DIPEPTIDASE"/>
    <property type="match status" value="1"/>
</dbReference>
<evidence type="ECO:0000313" key="2">
    <source>
        <dbReference type="EMBL" id="QNP72315.1"/>
    </source>
</evidence>
<dbReference type="Proteomes" id="UP000516052">
    <property type="component" value="Chromosome"/>
</dbReference>